<accession>A0A2S7IUJ2</accession>
<organism evidence="1 2">
    <name type="scientific">Brucella oryzae</name>
    <dbReference type="NCBI Taxonomy" id="335286"/>
    <lineage>
        <taxon>Bacteria</taxon>
        <taxon>Pseudomonadati</taxon>
        <taxon>Pseudomonadota</taxon>
        <taxon>Alphaproteobacteria</taxon>
        <taxon>Hyphomicrobiales</taxon>
        <taxon>Brucellaceae</taxon>
        <taxon>Brucella/Ochrobactrum group</taxon>
        <taxon>Brucella</taxon>
    </lineage>
</organism>
<sequence>MLSLRQMLDIAIGEVRSMDDLLRKGRMSKPPRPDMWIAQHERIRQHRLQVVKLIEAEIDRRKAEGEAA</sequence>
<protein>
    <submittedName>
        <fullName evidence="1">Uncharacterized protein</fullName>
    </submittedName>
</protein>
<dbReference type="EMBL" id="PTRC01000051">
    <property type="protein sequence ID" value="PQA71683.1"/>
    <property type="molecule type" value="Genomic_DNA"/>
</dbReference>
<gene>
    <name evidence="1" type="ORF">C3731_20560</name>
</gene>
<name>A0A2S7IUJ2_9HYPH</name>
<dbReference type="Proteomes" id="UP000238493">
    <property type="component" value="Unassembled WGS sequence"/>
</dbReference>
<dbReference type="AlphaFoldDB" id="A0A2S7IUJ2"/>
<evidence type="ECO:0000313" key="2">
    <source>
        <dbReference type="Proteomes" id="UP000238493"/>
    </source>
</evidence>
<reference evidence="1 2" key="1">
    <citation type="submission" date="2018-02" db="EMBL/GenBank/DDBJ databases">
        <title>Draft genome sequence of Ochrobactrum oryzae found in Brazil.</title>
        <authorList>
            <person name="Cerdeira L."/>
            <person name="Andrade F."/>
            <person name="Zacariotto T."/>
            <person name="Barbosa B."/>
            <person name="Santos S."/>
            <person name="Cassetari V."/>
            <person name="Lincopan N."/>
        </authorList>
    </citation>
    <scope>NUCLEOTIDE SEQUENCE [LARGE SCALE GENOMIC DNA]</scope>
    <source>
        <strain evidence="1 2">OA447</strain>
    </source>
</reference>
<keyword evidence="2" id="KW-1185">Reference proteome</keyword>
<comment type="caution">
    <text evidence="1">The sequence shown here is derived from an EMBL/GenBank/DDBJ whole genome shotgun (WGS) entry which is preliminary data.</text>
</comment>
<proteinExistence type="predicted"/>
<evidence type="ECO:0000313" key="1">
    <source>
        <dbReference type="EMBL" id="PQA71683.1"/>
    </source>
</evidence>